<evidence type="ECO:0000313" key="2">
    <source>
        <dbReference type="Proteomes" id="UP000807115"/>
    </source>
</evidence>
<organism evidence="1 2">
    <name type="scientific">Sorghum bicolor</name>
    <name type="common">Sorghum</name>
    <name type="synonym">Sorghum vulgare</name>
    <dbReference type="NCBI Taxonomy" id="4558"/>
    <lineage>
        <taxon>Eukaryota</taxon>
        <taxon>Viridiplantae</taxon>
        <taxon>Streptophyta</taxon>
        <taxon>Embryophyta</taxon>
        <taxon>Tracheophyta</taxon>
        <taxon>Spermatophyta</taxon>
        <taxon>Magnoliopsida</taxon>
        <taxon>Liliopsida</taxon>
        <taxon>Poales</taxon>
        <taxon>Poaceae</taxon>
        <taxon>PACMAD clade</taxon>
        <taxon>Panicoideae</taxon>
        <taxon>Andropogonodae</taxon>
        <taxon>Andropogoneae</taxon>
        <taxon>Sorghinae</taxon>
        <taxon>Sorghum</taxon>
    </lineage>
</organism>
<gene>
    <name evidence="1" type="ORF">BDA96_06G274200</name>
</gene>
<accession>A0A921QTY1</accession>
<evidence type="ECO:0000313" key="1">
    <source>
        <dbReference type="EMBL" id="KAG0527912.1"/>
    </source>
</evidence>
<reference evidence="1" key="1">
    <citation type="journal article" date="2019" name="BMC Genomics">
        <title>A new reference genome for Sorghum bicolor reveals high levels of sequence similarity between sweet and grain genotypes: implications for the genetics of sugar metabolism.</title>
        <authorList>
            <person name="Cooper E.A."/>
            <person name="Brenton Z.W."/>
            <person name="Flinn B.S."/>
            <person name="Jenkins J."/>
            <person name="Shu S."/>
            <person name="Flowers D."/>
            <person name="Luo F."/>
            <person name="Wang Y."/>
            <person name="Xia P."/>
            <person name="Barry K."/>
            <person name="Daum C."/>
            <person name="Lipzen A."/>
            <person name="Yoshinaga Y."/>
            <person name="Schmutz J."/>
            <person name="Saski C."/>
            <person name="Vermerris W."/>
            <person name="Kresovich S."/>
        </authorList>
    </citation>
    <scope>NUCLEOTIDE SEQUENCE</scope>
</reference>
<sequence length="62" mass="7119">MYVTRCFNSLSIYVTINYLNNLLSPSNCCLLCVVPSIFHACVFPTYTPTNNLILPTKHMYQQ</sequence>
<dbReference type="Proteomes" id="UP000807115">
    <property type="component" value="Chromosome 6"/>
</dbReference>
<name>A0A921QTY1_SORBI</name>
<comment type="caution">
    <text evidence="1">The sequence shown here is derived from an EMBL/GenBank/DDBJ whole genome shotgun (WGS) entry which is preliminary data.</text>
</comment>
<dbReference type="EMBL" id="CM027685">
    <property type="protein sequence ID" value="KAG0527912.1"/>
    <property type="molecule type" value="Genomic_DNA"/>
</dbReference>
<protein>
    <submittedName>
        <fullName evidence="1">Uncharacterized protein</fullName>
    </submittedName>
</protein>
<dbReference type="AlphaFoldDB" id="A0A921QTY1"/>
<proteinExistence type="predicted"/>
<reference evidence="1" key="2">
    <citation type="submission" date="2020-10" db="EMBL/GenBank/DDBJ databases">
        <authorList>
            <person name="Cooper E.A."/>
            <person name="Brenton Z.W."/>
            <person name="Flinn B.S."/>
            <person name="Jenkins J."/>
            <person name="Shu S."/>
            <person name="Flowers D."/>
            <person name="Luo F."/>
            <person name="Wang Y."/>
            <person name="Xia P."/>
            <person name="Barry K."/>
            <person name="Daum C."/>
            <person name="Lipzen A."/>
            <person name="Yoshinaga Y."/>
            <person name="Schmutz J."/>
            <person name="Saski C."/>
            <person name="Vermerris W."/>
            <person name="Kresovich S."/>
        </authorList>
    </citation>
    <scope>NUCLEOTIDE SEQUENCE</scope>
</reference>